<feature type="domain" description="MlaB-like STAS" evidence="1">
    <location>
        <begin position="15"/>
        <end position="93"/>
    </location>
</feature>
<dbReference type="RefSeq" id="WP_012031176.1">
    <property type="nucleotide sequence ID" value="NC_009446.1"/>
</dbReference>
<dbReference type="Proteomes" id="UP000000248">
    <property type="component" value="Chromosome"/>
</dbReference>
<dbReference type="InterPro" id="IPR058548">
    <property type="entry name" value="MlaB-like_STAS"/>
</dbReference>
<dbReference type="eggNOG" id="COG3113">
    <property type="taxonomic scope" value="Bacteria"/>
</dbReference>
<sequence>MIETPLGTIDADAVLHLSATLTQLSLAQKPFSRFSQALPERITVDAHAVRQCDSAGVAALIWWCRYCRQQNAHLVWRPLPASITELAALYQIDFQAWTEYAD</sequence>
<evidence type="ECO:0000259" key="1">
    <source>
        <dbReference type="Pfam" id="PF13466"/>
    </source>
</evidence>
<dbReference type="EMBL" id="CP000513">
    <property type="protein sequence ID" value="ABQ14285.1"/>
    <property type="molecule type" value="Genomic_DNA"/>
</dbReference>
<name>A5EYC0_DICNV</name>
<dbReference type="KEGG" id="dno:DNO_0855"/>
<dbReference type="Gene3D" id="3.30.750.24">
    <property type="entry name" value="STAS domain"/>
    <property type="match status" value="1"/>
</dbReference>
<dbReference type="HOGENOM" id="CLU_2258659_0_0_6"/>
<dbReference type="SUPFAM" id="SSF52091">
    <property type="entry name" value="SpoIIaa-like"/>
    <property type="match status" value="1"/>
</dbReference>
<dbReference type="AlphaFoldDB" id="A5EYC0"/>
<protein>
    <recommendedName>
        <fullName evidence="1">MlaB-like STAS domain-containing protein</fullName>
    </recommendedName>
</protein>
<dbReference type="InterPro" id="IPR036513">
    <property type="entry name" value="STAS_dom_sf"/>
</dbReference>
<reference evidence="2 3" key="1">
    <citation type="journal article" date="2007" name="Nat. Biotechnol.">
        <title>Genome sequence and identification of candidate vaccine antigens from the animal pathogen Dichelobacter nodosus.</title>
        <authorList>
            <person name="Myers G.S."/>
            <person name="Parker D."/>
            <person name="Al-Hasani K."/>
            <person name="Kennan R.M."/>
            <person name="Seemann T."/>
            <person name="Ren Q."/>
            <person name="Badger J.H."/>
            <person name="Selengut J.D."/>
            <person name="Deboy R.T."/>
            <person name="Tettelin H."/>
            <person name="Boyce J.D."/>
            <person name="McCarl V.P."/>
            <person name="Han X."/>
            <person name="Nelson W.C."/>
            <person name="Madupu R."/>
            <person name="Mohamoud Y."/>
            <person name="Holley T."/>
            <person name="Fedorova N."/>
            <person name="Khouri H."/>
            <person name="Bottomley S.P."/>
            <person name="Whittington R.J."/>
            <person name="Adler B."/>
            <person name="Songer J.G."/>
            <person name="Rood J.I."/>
            <person name="Paulsen I.T."/>
        </authorList>
    </citation>
    <scope>NUCLEOTIDE SEQUENCE [LARGE SCALE GENOMIC DNA]</scope>
    <source>
        <strain evidence="2 3">VCS1703A</strain>
    </source>
</reference>
<keyword evidence="3" id="KW-1185">Reference proteome</keyword>
<dbReference type="OrthoDB" id="4249752at2"/>
<organism evidence="2 3">
    <name type="scientific">Dichelobacter nodosus (strain VCS1703A)</name>
    <dbReference type="NCBI Taxonomy" id="246195"/>
    <lineage>
        <taxon>Bacteria</taxon>
        <taxon>Pseudomonadati</taxon>
        <taxon>Pseudomonadota</taxon>
        <taxon>Gammaproteobacteria</taxon>
        <taxon>Cardiobacteriales</taxon>
        <taxon>Cardiobacteriaceae</taxon>
        <taxon>Dichelobacter</taxon>
    </lineage>
</organism>
<dbReference type="Pfam" id="PF13466">
    <property type="entry name" value="STAS_2"/>
    <property type="match status" value="1"/>
</dbReference>
<evidence type="ECO:0000313" key="3">
    <source>
        <dbReference type="Proteomes" id="UP000000248"/>
    </source>
</evidence>
<proteinExistence type="predicted"/>
<evidence type="ECO:0000313" key="2">
    <source>
        <dbReference type="EMBL" id="ABQ14285.1"/>
    </source>
</evidence>
<accession>A5EYC0</accession>
<dbReference type="STRING" id="246195.DNO_0855"/>
<gene>
    <name evidence="2" type="ordered locus">DNO_0855</name>
</gene>